<dbReference type="Proteomes" id="UP001220324">
    <property type="component" value="Unassembled WGS sequence"/>
</dbReference>
<keyword evidence="2" id="KW-1185">Reference proteome</keyword>
<dbReference type="AlphaFoldDB" id="A0AAD6CTG7"/>
<organism evidence="1 2">
    <name type="scientific">Penicillium frequentans</name>
    <dbReference type="NCBI Taxonomy" id="3151616"/>
    <lineage>
        <taxon>Eukaryota</taxon>
        <taxon>Fungi</taxon>
        <taxon>Dikarya</taxon>
        <taxon>Ascomycota</taxon>
        <taxon>Pezizomycotina</taxon>
        <taxon>Eurotiomycetes</taxon>
        <taxon>Eurotiomycetidae</taxon>
        <taxon>Eurotiales</taxon>
        <taxon>Aspergillaceae</taxon>
        <taxon>Penicillium</taxon>
    </lineage>
</organism>
<sequence length="88" mass="10076">MDQATAKMIHDHNMAEFLSDVLHVWTIPAQSKVAWEPSAILPKHTSMPYPVVESSYRAFLLRSPFCRAIILLRSILHFVIIKLNCIIC</sequence>
<name>A0AAD6CTG7_9EURO</name>
<proteinExistence type="predicted"/>
<gene>
    <name evidence="1" type="ORF">N7494_009800</name>
</gene>
<reference evidence="1 2" key="1">
    <citation type="journal article" date="2023" name="IMA Fungus">
        <title>Comparative genomic study of the Penicillium genus elucidates a diverse pangenome and 15 lateral gene transfer events.</title>
        <authorList>
            <person name="Petersen C."/>
            <person name="Sorensen T."/>
            <person name="Nielsen M.R."/>
            <person name="Sondergaard T.E."/>
            <person name="Sorensen J.L."/>
            <person name="Fitzpatrick D.A."/>
            <person name="Frisvad J.C."/>
            <person name="Nielsen K.L."/>
        </authorList>
    </citation>
    <scope>NUCLEOTIDE SEQUENCE [LARGE SCALE GENOMIC DNA]</scope>
    <source>
        <strain evidence="1 2">IBT 35679</strain>
    </source>
</reference>
<dbReference type="EMBL" id="JAQIZZ010000007">
    <property type="protein sequence ID" value="KAJ5533248.1"/>
    <property type="molecule type" value="Genomic_DNA"/>
</dbReference>
<comment type="caution">
    <text evidence="1">The sequence shown here is derived from an EMBL/GenBank/DDBJ whole genome shotgun (WGS) entry which is preliminary data.</text>
</comment>
<protein>
    <submittedName>
        <fullName evidence="1">Uncharacterized protein</fullName>
    </submittedName>
</protein>
<evidence type="ECO:0000313" key="2">
    <source>
        <dbReference type="Proteomes" id="UP001220324"/>
    </source>
</evidence>
<accession>A0AAD6CTG7</accession>
<evidence type="ECO:0000313" key="1">
    <source>
        <dbReference type="EMBL" id="KAJ5533248.1"/>
    </source>
</evidence>